<evidence type="ECO:0000313" key="2">
    <source>
        <dbReference type="Proteomes" id="UP000198553"/>
    </source>
</evidence>
<accession>A0A1H7Z1G8</accession>
<protein>
    <recommendedName>
        <fullName evidence="3">Translocation protein TolB</fullName>
    </recommendedName>
</protein>
<dbReference type="STRING" id="930146.SAMN05192533_103219"/>
<dbReference type="AlphaFoldDB" id="A0A1H7Z1G8"/>
<evidence type="ECO:0000313" key="1">
    <source>
        <dbReference type="EMBL" id="SEM51854.1"/>
    </source>
</evidence>
<dbReference type="PANTHER" id="PTHR36842">
    <property type="entry name" value="PROTEIN TOLB HOMOLOG"/>
    <property type="match status" value="1"/>
</dbReference>
<dbReference type="InterPro" id="IPR011042">
    <property type="entry name" value="6-blade_b-propeller_TolB-like"/>
</dbReference>
<name>A0A1H7Z1G8_9BACI</name>
<gene>
    <name evidence="1" type="ORF">SAMN05192533_103219</name>
</gene>
<dbReference type="Proteomes" id="UP000198553">
    <property type="component" value="Unassembled WGS sequence"/>
</dbReference>
<dbReference type="SUPFAM" id="SSF82171">
    <property type="entry name" value="DPP6 N-terminal domain-like"/>
    <property type="match status" value="1"/>
</dbReference>
<dbReference type="Gene3D" id="2.120.10.30">
    <property type="entry name" value="TolB, C-terminal domain"/>
    <property type="match status" value="2"/>
</dbReference>
<sequence>MRFKILLLLMLFIFQFISVTNAEVPLKAAFVRDHQLWMKEGNQEVQLTKDKYVYSPQWSYDGRFIAYIDGDEGGEKSNLWIYDTKRKENYEPYPSIETSSFTWSPVANELAYLSGWVLNVTKTRDGRPYGFENVSLGVSGFEWYPNGKEFIVSARSNRLPTGWEPIKLYRLPKDMNLNENKAKRLYSIPINENELFAVTVGSFKWSQDGKWVSFLGTPTPSWAMDSNPLLVLSSDGNVFKDIGRMLGFGDWFKWAPQANQLAYISGEGRFLVENKMTKVVDIEASTKQVDYTPKGYVDLDLEWLSPSKVIVARSQENKAWKEGPVPTMFTSLYQIDLSSGKQKQITFPKENELDRDPQVVGSYLIWVRSQEATDRSDVWIKQEKQKEANIWIEDVDFSPVFPKN</sequence>
<organism evidence="1 2">
    <name type="scientific">Mesobacillus persicus</name>
    <dbReference type="NCBI Taxonomy" id="930146"/>
    <lineage>
        <taxon>Bacteria</taxon>
        <taxon>Bacillati</taxon>
        <taxon>Bacillota</taxon>
        <taxon>Bacilli</taxon>
        <taxon>Bacillales</taxon>
        <taxon>Bacillaceae</taxon>
        <taxon>Mesobacillus</taxon>
    </lineage>
</organism>
<dbReference type="EMBL" id="FOBW01000003">
    <property type="protein sequence ID" value="SEM51854.1"/>
    <property type="molecule type" value="Genomic_DNA"/>
</dbReference>
<reference evidence="2" key="1">
    <citation type="submission" date="2016-10" db="EMBL/GenBank/DDBJ databases">
        <authorList>
            <person name="Varghese N."/>
            <person name="Submissions S."/>
        </authorList>
    </citation>
    <scope>NUCLEOTIDE SEQUENCE [LARGE SCALE GENOMIC DNA]</scope>
    <source>
        <strain evidence="2">B48,IBRC-M 10115,DSM 25386,CECT 8001</strain>
    </source>
</reference>
<dbReference type="PANTHER" id="PTHR36842:SF1">
    <property type="entry name" value="PROTEIN TOLB"/>
    <property type="match status" value="1"/>
</dbReference>
<proteinExistence type="predicted"/>
<dbReference type="RefSeq" id="WP_090742363.1">
    <property type="nucleotide sequence ID" value="NZ_FOBW01000003.1"/>
</dbReference>
<dbReference type="OrthoDB" id="9774911at2"/>
<keyword evidence="2" id="KW-1185">Reference proteome</keyword>
<evidence type="ECO:0008006" key="3">
    <source>
        <dbReference type="Google" id="ProtNLM"/>
    </source>
</evidence>